<evidence type="ECO:0000259" key="16">
    <source>
        <dbReference type="Pfam" id="PF00288"/>
    </source>
</evidence>
<dbReference type="InterPro" id="IPR013750">
    <property type="entry name" value="GHMP_kinase_C_dom"/>
</dbReference>
<evidence type="ECO:0000313" key="19">
    <source>
        <dbReference type="EMBL" id="OCL06198.1"/>
    </source>
</evidence>
<keyword evidence="8" id="KW-0067">ATP-binding</keyword>
<dbReference type="Pfam" id="PF10509">
    <property type="entry name" value="GalKase_gal_bdg"/>
    <property type="match status" value="1"/>
</dbReference>
<evidence type="ECO:0000256" key="8">
    <source>
        <dbReference type="ARBA" id="ARBA00022840"/>
    </source>
</evidence>
<dbReference type="NCBIfam" id="TIGR00131">
    <property type="entry name" value="gal_kin"/>
    <property type="match status" value="1"/>
</dbReference>
<keyword evidence="12" id="KW-0443">Lipid metabolism</keyword>
<evidence type="ECO:0000256" key="15">
    <source>
        <dbReference type="ARBA" id="ARBA00049538"/>
    </source>
</evidence>
<dbReference type="InterPro" id="IPR036554">
    <property type="entry name" value="GHMP_kinase_C_sf"/>
</dbReference>
<dbReference type="Gene3D" id="1.20.1440.340">
    <property type="match status" value="1"/>
</dbReference>
<evidence type="ECO:0000256" key="5">
    <source>
        <dbReference type="ARBA" id="ARBA00022679"/>
    </source>
</evidence>
<dbReference type="InterPro" id="IPR006204">
    <property type="entry name" value="GHMP_kinase_N_dom"/>
</dbReference>
<dbReference type="GO" id="GO:0005524">
    <property type="term" value="F:ATP binding"/>
    <property type="evidence" value="ECO:0007669"/>
    <property type="project" value="UniProtKB-KW"/>
</dbReference>
<evidence type="ECO:0000259" key="17">
    <source>
        <dbReference type="Pfam" id="PF08544"/>
    </source>
</evidence>
<keyword evidence="11" id="KW-1207">Sterol metabolism</keyword>
<dbReference type="AlphaFoldDB" id="A0A8E2JQX5"/>
<keyword evidence="9" id="KW-0756">Sterol biosynthesis</keyword>
<dbReference type="InterPro" id="IPR014721">
    <property type="entry name" value="Ribsml_uS5_D2-typ_fold_subgr"/>
</dbReference>
<dbReference type="GO" id="GO:0006012">
    <property type="term" value="P:galactose metabolic process"/>
    <property type="evidence" value="ECO:0007669"/>
    <property type="project" value="UniProtKB-UniPathway"/>
</dbReference>
<feature type="domain" description="GHMP kinase C-terminal" evidence="17">
    <location>
        <begin position="429"/>
        <end position="500"/>
    </location>
</feature>
<comment type="similarity">
    <text evidence="2">Belongs to the GHMP kinase family. GalK subfamily.</text>
</comment>
<dbReference type="OrthoDB" id="187738at2759"/>
<keyword evidence="6" id="KW-0547">Nucleotide-binding</keyword>
<dbReference type="GO" id="GO:0016126">
    <property type="term" value="P:sterol biosynthetic process"/>
    <property type="evidence" value="ECO:0007669"/>
    <property type="project" value="UniProtKB-KW"/>
</dbReference>
<keyword evidence="13" id="KW-0119">Carbohydrate metabolism</keyword>
<sequence>MDVPTATSLRDIYPDDAISVETKRWEALLAQFKEKYRRQAEFVARSPGRVNIIGEHIDYSLYEVLPMAITADFLMAVATQPTSQNPTVRISNVLSEKFPTREFEIPKEGEVPIDASAHEWTNYFKSGLRGASELLEQKRNNGHFVSVGMDILSDGTVPSGGGLSSSASFVCTSALAVMKANGEEEVDKKELCELAIVSERAVGVNSGGMDQSASVFSLRGNALYVSFKPTLSATPISFPHTTPELTFVIAQSFVAADKHVTAPVCYNLRVVECTLAAVFLSKIFNLKRPLPTDSSPLGTSLRGFHDTYFEEKEGIPDNTKTPVPEFRAQLEKLAQLTEDYLHAEEGYTRSEICDLLGISEAELTARFMSKFAVRADRFKLRQRALHVFREAIRVIQFRELLASPPASTAAAGTDDSGGSGSSGSSDALLHALGALMNQTQDSCRALYDCSCPELDELCELARGAGAYGSRLTGAGWGGCSVHLVPKEKVDAVKEAWVRGYYRKKWPDISEERLQEAIVVSKPGSGSAVFKVLGDRVI</sequence>
<dbReference type="PRINTS" id="PR00473">
    <property type="entry name" value="GALCTOKINASE"/>
</dbReference>
<dbReference type="Proteomes" id="UP000250140">
    <property type="component" value="Unassembled WGS sequence"/>
</dbReference>
<dbReference type="PROSITE" id="PS00106">
    <property type="entry name" value="GALACTOKINASE"/>
    <property type="match status" value="1"/>
</dbReference>
<organism evidence="19 20">
    <name type="scientific">Glonium stellatum</name>
    <dbReference type="NCBI Taxonomy" id="574774"/>
    <lineage>
        <taxon>Eukaryota</taxon>
        <taxon>Fungi</taxon>
        <taxon>Dikarya</taxon>
        <taxon>Ascomycota</taxon>
        <taxon>Pezizomycotina</taxon>
        <taxon>Dothideomycetes</taxon>
        <taxon>Pleosporomycetidae</taxon>
        <taxon>Gloniales</taxon>
        <taxon>Gloniaceae</taxon>
        <taxon>Glonium</taxon>
    </lineage>
</organism>
<evidence type="ECO:0000256" key="12">
    <source>
        <dbReference type="ARBA" id="ARBA00023221"/>
    </source>
</evidence>
<dbReference type="InterPro" id="IPR019741">
    <property type="entry name" value="Galactokinase_CS"/>
</dbReference>
<evidence type="ECO:0000256" key="14">
    <source>
        <dbReference type="ARBA" id="ARBA00029590"/>
    </source>
</evidence>
<feature type="domain" description="GHMP kinase N-terminal" evidence="16">
    <location>
        <begin position="131"/>
        <end position="216"/>
    </location>
</feature>
<dbReference type="PIRSF" id="PIRSF000530">
    <property type="entry name" value="Galactokinase"/>
    <property type="match status" value="1"/>
</dbReference>
<dbReference type="GO" id="GO:0004335">
    <property type="term" value="F:galactokinase activity"/>
    <property type="evidence" value="ECO:0007669"/>
    <property type="project" value="UniProtKB-EC"/>
</dbReference>
<evidence type="ECO:0000256" key="4">
    <source>
        <dbReference type="ARBA" id="ARBA00019487"/>
    </source>
</evidence>
<keyword evidence="9" id="KW-0752">Steroid biosynthesis</keyword>
<keyword evidence="10" id="KW-0299">Galactose metabolism</keyword>
<dbReference type="UniPathway" id="UPA00214"/>
<feature type="domain" description="Galactokinase N-terminal" evidence="18">
    <location>
        <begin position="31"/>
        <end position="78"/>
    </location>
</feature>
<dbReference type="Gene3D" id="3.30.70.3170">
    <property type="match status" value="1"/>
</dbReference>
<dbReference type="PRINTS" id="PR00959">
    <property type="entry name" value="MEVGALKINASE"/>
</dbReference>
<dbReference type="InterPro" id="IPR006206">
    <property type="entry name" value="Mevalonate/galactokinase"/>
</dbReference>
<keyword evidence="5" id="KW-0808">Transferase</keyword>
<name>A0A8E2JQX5_9PEZI</name>
<dbReference type="FunFam" id="3.30.230.10:FF:000056">
    <property type="entry name" value="GAL1p Galactokinase"/>
    <property type="match status" value="1"/>
</dbReference>
<keyword evidence="9" id="KW-0444">Lipid biosynthesis</keyword>
<keyword evidence="7 19" id="KW-0418">Kinase</keyword>
<dbReference type="PANTHER" id="PTHR10457">
    <property type="entry name" value="MEVALONATE KINASE/GALACTOKINASE"/>
    <property type="match status" value="1"/>
</dbReference>
<dbReference type="SUPFAM" id="SSF54211">
    <property type="entry name" value="Ribosomal protein S5 domain 2-like"/>
    <property type="match status" value="1"/>
</dbReference>
<dbReference type="InterPro" id="IPR020568">
    <property type="entry name" value="Ribosomal_Su5_D2-typ_SF"/>
</dbReference>
<dbReference type="EMBL" id="KV750112">
    <property type="protein sequence ID" value="OCL06198.1"/>
    <property type="molecule type" value="Genomic_DNA"/>
</dbReference>
<dbReference type="EC" id="2.7.1.6" evidence="3"/>
<evidence type="ECO:0000256" key="11">
    <source>
        <dbReference type="ARBA" id="ARBA00023166"/>
    </source>
</evidence>
<evidence type="ECO:0000259" key="18">
    <source>
        <dbReference type="Pfam" id="PF10509"/>
    </source>
</evidence>
<dbReference type="Pfam" id="PF08544">
    <property type="entry name" value="GHMP_kinases_C"/>
    <property type="match status" value="1"/>
</dbReference>
<dbReference type="FunFam" id="1.20.1440.340:FF:000003">
    <property type="entry name" value="GAL1p Galactokinase"/>
    <property type="match status" value="1"/>
</dbReference>
<dbReference type="InterPro" id="IPR019539">
    <property type="entry name" value="GalKase_N"/>
</dbReference>
<keyword evidence="12" id="KW-0753">Steroid metabolism</keyword>
<evidence type="ECO:0000256" key="13">
    <source>
        <dbReference type="ARBA" id="ARBA00023277"/>
    </source>
</evidence>
<dbReference type="PROSITE" id="PS00627">
    <property type="entry name" value="GHMP_KINASES_ATP"/>
    <property type="match status" value="1"/>
</dbReference>
<evidence type="ECO:0000256" key="10">
    <source>
        <dbReference type="ARBA" id="ARBA00023144"/>
    </source>
</evidence>
<dbReference type="InterPro" id="IPR000705">
    <property type="entry name" value="Galactokinase"/>
</dbReference>
<dbReference type="InterPro" id="IPR006203">
    <property type="entry name" value="GHMP_knse_ATP-bd_CS"/>
</dbReference>
<dbReference type="PANTHER" id="PTHR10457:SF7">
    <property type="entry name" value="GALACTOKINASE-RELATED"/>
    <property type="match status" value="1"/>
</dbReference>
<protein>
    <recommendedName>
        <fullName evidence="4">Galactokinase</fullName>
        <ecNumber evidence="3">2.7.1.6</ecNumber>
    </recommendedName>
    <alternativeName>
        <fullName evidence="14">Galactose kinase</fullName>
    </alternativeName>
</protein>
<dbReference type="FunFam" id="3.30.70.3170:FF:000002">
    <property type="entry name" value="Galactokinase"/>
    <property type="match status" value="1"/>
</dbReference>
<keyword evidence="20" id="KW-1185">Reference proteome</keyword>
<comment type="catalytic activity">
    <reaction evidence="15">
        <text>alpha-D-galactose + ATP = alpha-D-galactose 1-phosphate + ADP + H(+)</text>
        <dbReference type="Rhea" id="RHEA:13553"/>
        <dbReference type="ChEBI" id="CHEBI:15378"/>
        <dbReference type="ChEBI" id="CHEBI:28061"/>
        <dbReference type="ChEBI" id="CHEBI:30616"/>
        <dbReference type="ChEBI" id="CHEBI:58336"/>
        <dbReference type="ChEBI" id="CHEBI:456216"/>
        <dbReference type="EC" id="2.7.1.6"/>
    </reaction>
    <physiologicalReaction direction="left-to-right" evidence="15">
        <dbReference type="Rhea" id="RHEA:13554"/>
    </physiologicalReaction>
</comment>
<accession>A0A8E2JQX5</accession>
<evidence type="ECO:0000313" key="20">
    <source>
        <dbReference type="Proteomes" id="UP000250140"/>
    </source>
</evidence>
<evidence type="ECO:0000256" key="2">
    <source>
        <dbReference type="ARBA" id="ARBA00006566"/>
    </source>
</evidence>
<evidence type="ECO:0000256" key="1">
    <source>
        <dbReference type="ARBA" id="ARBA00004947"/>
    </source>
</evidence>
<dbReference type="Gene3D" id="3.30.230.10">
    <property type="match status" value="1"/>
</dbReference>
<proteinExistence type="inferred from homology"/>
<evidence type="ECO:0000256" key="9">
    <source>
        <dbReference type="ARBA" id="ARBA00023011"/>
    </source>
</evidence>
<comment type="pathway">
    <text evidence="1">Carbohydrate metabolism; galactose metabolism.</text>
</comment>
<gene>
    <name evidence="19" type="ORF">AOQ84DRAFT_390347</name>
</gene>
<reference evidence="19 20" key="1">
    <citation type="journal article" date="2016" name="Nat. Commun.">
        <title>Ectomycorrhizal ecology is imprinted in the genome of the dominant symbiotic fungus Cenococcum geophilum.</title>
        <authorList>
            <consortium name="DOE Joint Genome Institute"/>
            <person name="Peter M."/>
            <person name="Kohler A."/>
            <person name="Ohm R.A."/>
            <person name="Kuo A."/>
            <person name="Krutzmann J."/>
            <person name="Morin E."/>
            <person name="Arend M."/>
            <person name="Barry K.W."/>
            <person name="Binder M."/>
            <person name="Choi C."/>
            <person name="Clum A."/>
            <person name="Copeland A."/>
            <person name="Grisel N."/>
            <person name="Haridas S."/>
            <person name="Kipfer T."/>
            <person name="LaButti K."/>
            <person name="Lindquist E."/>
            <person name="Lipzen A."/>
            <person name="Maire R."/>
            <person name="Meier B."/>
            <person name="Mihaltcheva S."/>
            <person name="Molinier V."/>
            <person name="Murat C."/>
            <person name="Poggeler S."/>
            <person name="Quandt C.A."/>
            <person name="Sperisen C."/>
            <person name="Tritt A."/>
            <person name="Tisserant E."/>
            <person name="Crous P.W."/>
            <person name="Henrissat B."/>
            <person name="Nehls U."/>
            <person name="Egli S."/>
            <person name="Spatafora J.W."/>
            <person name="Grigoriev I.V."/>
            <person name="Martin F.M."/>
        </authorList>
    </citation>
    <scope>NUCLEOTIDE SEQUENCE [LARGE SCALE GENOMIC DNA]</scope>
    <source>
        <strain evidence="19 20">CBS 207.34</strain>
    </source>
</reference>
<evidence type="ECO:0000256" key="6">
    <source>
        <dbReference type="ARBA" id="ARBA00022741"/>
    </source>
</evidence>
<dbReference type="SUPFAM" id="SSF55060">
    <property type="entry name" value="GHMP Kinase, C-terminal domain"/>
    <property type="match status" value="1"/>
</dbReference>
<dbReference type="GO" id="GO:0000411">
    <property type="term" value="P:positive regulation of transcription by galactose"/>
    <property type="evidence" value="ECO:0007669"/>
    <property type="project" value="UniProtKB-ARBA"/>
</dbReference>
<dbReference type="GO" id="GO:0005829">
    <property type="term" value="C:cytosol"/>
    <property type="evidence" value="ECO:0007669"/>
    <property type="project" value="TreeGrafter"/>
</dbReference>
<evidence type="ECO:0000256" key="3">
    <source>
        <dbReference type="ARBA" id="ARBA00012315"/>
    </source>
</evidence>
<evidence type="ECO:0000256" key="7">
    <source>
        <dbReference type="ARBA" id="ARBA00022777"/>
    </source>
</evidence>
<dbReference type="Pfam" id="PF00288">
    <property type="entry name" value="GHMP_kinases_N"/>
    <property type="match status" value="1"/>
</dbReference>